<name>A0ABQ5U0Y3_9PROT</name>
<keyword evidence="5 8" id="KW-0460">Magnesium</keyword>
<comment type="catalytic activity">
    <reaction evidence="8">
        <text>Mo-molybdopterin + GTP + H(+) = Mo-molybdopterin guanine dinucleotide + diphosphate</text>
        <dbReference type="Rhea" id="RHEA:34243"/>
        <dbReference type="ChEBI" id="CHEBI:15378"/>
        <dbReference type="ChEBI" id="CHEBI:33019"/>
        <dbReference type="ChEBI" id="CHEBI:37565"/>
        <dbReference type="ChEBI" id="CHEBI:71302"/>
        <dbReference type="ChEBI" id="CHEBI:71310"/>
        <dbReference type="EC" id="2.7.7.77"/>
    </reaction>
</comment>
<evidence type="ECO:0000313" key="10">
    <source>
        <dbReference type="EMBL" id="GLQ05820.1"/>
    </source>
</evidence>
<comment type="domain">
    <text evidence="8">The N-terminal domain determines nucleotide recognition and specific binding, while the C-terminal domain determines the specific binding to the target protein.</text>
</comment>
<dbReference type="NCBIfam" id="TIGR02665">
    <property type="entry name" value="molyb_mobA"/>
    <property type="match status" value="1"/>
</dbReference>
<dbReference type="PANTHER" id="PTHR19136">
    <property type="entry name" value="MOLYBDENUM COFACTOR GUANYLYLTRANSFERASE"/>
    <property type="match status" value="1"/>
</dbReference>
<protein>
    <recommendedName>
        <fullName evidence="8">Molybdenum cofactor guanylyltransferase</fullName>
        <shortName evidence="8">MoCo guanylyltransferase</shortName>
        <ecNumber evidence="8">2.7.7.77</ecNumber>
    </recommendedName>
    <alternativeName>
        <fullName evidence="8">GTP:molybdopterin guanylyltransferase</fullName>
    </alternativeName>
    <alternativeName>
        <fullName evidence="8">Mo-MPT guanylyltransferase</fullName>
    </alternativeName>
    <alternativeName>
        <fullName evidence="8">Molybdopterin guanylyltransferase</fullName>
    </alternativeName>
    <alternativeName>
        <fullName evidence="8">Molybdopterin-guanine dinucleotide synthase</fullName>
        <shortName evidence="8">MGD synthase</shortName>
    </alternativeName>
</protein>
<keyword evidence="10" id="KW-0548">Nucleotidyltransferase</keyword>
<evidence type="ECO:0000256" key="7">
    <source>
        <dbReference type="ARBA" id="ARBA00023150"/>
    </source>
</evidence>
<dbReference type="InterPro" id="IPR025877">
    <property type="entry name" value="MobA-like_NTP_Trfase"/>
</dbReference>
<keyword evidence="3 8" id="KW-0479">Metal-binding</keyword>
<gene>
    <name evidence="8 10" type="primary">mobA</name>
    <name evidence="10" type="ORF">GCM10007924_10410</name>
</gene>
<dbReference type="RefSeq" id="WP_169559784.1">
    <property type="nucleotide sequence ID" value="NZ_BSNF01000001.1"/>
</dbReference>
<dbReference type="CDD" id="cd02503">
    <property type="entry name" value="MobA"/>
    <property type="match status" value="1"/>
</dbReference>
<evidence type="ECO:0000256" key="3">
    <source>
        <dbReference type="ARBA" id="ARBA00022723"/>
    </source>
</evidence>
<keyword evidence="6 8" id="KW-0342">GTP-binding</keyword>
<keyword evidence="11" id="KW-1185">Reference proteome</keyword>
<feature type="binding site" evidence="8">
    <location>
        <position position="61"/>
    </location>
    <ligand>
        <name>GTP</name>
        <dbReference type="ChEBI" id="CHEBI:37565"/>
    </ligand>
</feature>
<reference evidence="10" key="2">
    <citation type="submission" date="2023-01" db="EMBL/GenBank/DDBJ databases">
        <title>Draft genome sequence of Sneathiella chinensis strain NBRC 103408.</title>
        <authorList>
            <person name="Sun Q."/>
            <person name="Mori K."/>
        </authorList>
    </citation>
    <scope>NUCLEOTIDE SEQUENCE</scope>
    <source>
        <strain evidence="10">NBRC 103408</strain>
    </source>
</reference>
<organism evidence="10 11">
    <name type="scientific">Sneathiella chinensis</name>
    <dbReference type="NCBI Taxonomy" id="349750"/>
    <lineage>
        <taxon>Bacteria</taxon>
        <taxon>Pseudomonadati</taxon>
        <taxon>Pseudomonadota</taxon>
        <taxon>Alphaproteobacteria</taxon>
        <taxon>Sneathiellales</taxon>
        <taxon>Sneathiellaceae</taxon>
        <taxon>Sneathiella</taxon>
    </lineage>
</organism>
<comment type="subunit">
    <text evidence="8">Monomer.</text>
</comment>
<feature type="binding site" evidence="8">
    <location>
        <position position="111"/>
    </location>
    <ligand>
        <name>GTP</name>
        <dbReference type="ChEBI" id="CHEBI:37565"/>
    </ligand>
</feature>
<keyword evidence="7 8" id="KW-0501">Molybdenum cofactor biosynthesis</keyword>
<dbReference type="InterPro" id="IPR029044">
    <property type="entry name" value="Nucleotide-diphossugar_trans"/>
</dbReference>
<evidence type="ECO:0000256" key="6">
    <source>
        <dbReference type="ARBA" id="ARBA00023134"/>
    </source>
</evidence>
<comment type="similarity">
    <text evidence="8">Belongs to the MobA family.</text>
</comment>
<keyword evidence="1 8" id="KW-0963">Cytoplasm</keyword>
<comment type="subcellular location">
    <subcellularLocation>
        <location evidence="8">Cytoplasm</location>
    </subcellularLocation>
</comment>
<evidence type="ECO:0000256" key="4">
    <source>
        <dbReference type="ARBA" id="ARBA00022741"/>
    </source>
</evidence>
<dbReference type="Proteomes" id="UP001161409">
    <property type="component" value="Unassembled WGS sequence"/>
</dbReference>
<reference evidence="10" key="1">
    <citation type="journal article" date="2014" name="Int. J. Syst. Evol. Microbiol.">
        <title>Complete genome of a new Firmicutes species belonging to the dominant human colonic microbiota ('Ruminococcus bicirculans') reveals two chromosomes and a selective capacity to utilize plant glucans.</title>
        <authorList>
            <consortium name="NISC Comparative Sequencing Program"/>
            <person name="Wegmann U."/>
            <person name="Louis P."/>
            <person name="Goesmann A."/>
            <person name="Henrissat B."/>
            <person name="Duncan S.H."/>
            <person name="Flint H.J."/>
        </authorList>
    </citation>
    <scope>NUCLEOTIDE SEQUENCE</scope>
    <source>
        <strain evidence="10">NBRC 103408</strain>
    </source>
</reference>
<comment type="cofactor">
    <cofactor evidence="8">
        <name>Mg(2+)</name>
        <dbReference type="ChEBI" id="CHEBI:18420"/>
    </cofactor>
</comment>
<evidence type="ECO:0000256" key="5">
    <source>
        <dbReference type="ARBA" id="ARBA00022842"/>
    </source>
</evidence>
<dbReference type="SUPFAM" id="SSF53448">
    <property type="entry name" value="Nucleotide-diphospho-sugar transferases"/>
    <property type="match status" value="1"/>
</dbReference>
<evidence type="ECO:0000256" key="8">
    <source>
        <dbReference type="HAMAP-Rule" id="MF_00316"/>
    </source>
</evidence>
<proteinExistence type="inferred from homology"/>
<dbReference type="GO" id="GO:0016779">
    <property type="term" value="F:nucleotidyltransferase activity"/>
    <property type="evidence" value="ECO:0007669"/>
    <property type="project" value="UniProtKB-KW"/>
</dbReference>
<feature type="binding site" evidence="8">
    <location>
        <position position="33"/>
    </location>
    <ligand>
        <name>GTP</name>
        <dbReference type="ChEBI" id="CHEBI:37565"/>
    </ligand>
</feature>
<comment type="function">
    <text evidence="8">Transfers a GMP moiety from GTP to Mo-molybdopterin (Mo-MPT) cofactor (Moco or molybdenum cofactor) to form Mo-molybdopterin guanine dinucleotide (Mo-MGD) cofactor.</text>
</comment>
<feature type="binding site" evidence="8">
    <location>
        <position position="76"/>
    </location>
    <ligand>
        <name>GTP</name>
        <dbReference type="ChEBI" id="CHEBI:37565"/>
    </ligand>
</feature>
<dbReference type="Gene3D" id="3.90.550.10">
    <property type="entry name" value="Spore Coat Polysaccharide Biosynthesis Protein SpsA, Chain A"/>
    <property type="match status" value="1"/>
</dbReference>
<keyword evidence="2 8" id="KW-0808">Transferase</keyword>
<dbReference type="PANTHER" id="PTHR19136:SF81">
    <property type="entry name" value="MOLYBDENUM COFACTOR GUANYLYLTRANSFERASE"/>
    <property type="match status" value="1"/>
</dbReference>
<comment type="caution">
    <text evidence="10">The sequence shown here is derived from an EMBL/GenBank/DDBJ whole genome shotgun (WGS) entry which is preliminary data.</text>
</comment>
<dbReference type="HAMAP" id="MF_00316">
    <property type="entry name" value="MobA"/>
    <property type="match status" value="1"/>
</dbReference>
<dbReference type="Pfam" id="PF12804">
    <property type="entry name" value="NTP_transf_3"/>
    <property type="match status" value="1"/>
</dbReference>
<dbReference type="InterPro" id="IPR013482">
    <property type="entry name" value="Molybde_CF_guanTrfase"/>
</dbReference>
<feature type="domain" description="MobA-like NTP transferase" evidence="9">
    <location>
        <begin position="17"/>
        <end position="171"/>
    </location>
</feature>
<evidence type="ECO:0000259" key="9">
    <source>
        <dbReference type="Pfam" id="PF12804"/>
    </source>
</evidence>
<evidence type="ECO:0000256" key="1">
    <source>
        <dbReference type="ARBA" id="ARBA00022490"/>
    </source>
</evidence>
<feature type="binding site" evidence="8">
    <location>
        <begin position="20"/>
        <end position="22"/>
    </location>
    <ligand>
        <name>GTP</name>
        <dbReference type="ChEBI" id="CHEBI:37565"/>
    </ligand>
</feature>
<keyword evidence="4 8" id="KW-0547">Nucleotide-binding</keyword>
<accession>A0ABQ5U0Y3</accession>
<dbReference type="EMBL" id="BSNF01000001">
    <property type="protein sequence ID" value="GLQ05820.1"/>
    <property type="molecule type" value="Genomic_DNA"/>
</dbReference>
<feature type="binding site" evidence="8">
    <location>
        <position position="111"/>
    </location>
    <ligand>
        <name>Mg(2+)</name>
        <dbReference type="ChEBI" id="CHEBI:18420"/>
    </ligand>
</feature>
<evidence type="ECO:0000256" key="2">
    <source>
        <dbReference type="ARBA" id="ARBA00022679"/>
    </source>
</evidence>
<sequence length="213" mass="23137">MSKTDAKAITKADPVPCLLLAGGQSRRMGGGAKFLKTIGERSMLDHIIDRLKPQVGDFLINSNQPLENTEYPVRPDTVPGFNGPLAGILTGLECFSDQGCTASHMLSVPTDAPFLPTDLVKRLQDAMTASPTAIVMAYSGSRIHPVVALWPFALKEALREALVDEGLRKILVFAERYSLTSARWEDTPVDPFFNVNHPEDLDFARSVLTGGKG</sequence>
<evidence type="ECO:0000313" key="11">
    <source>
        <dbReference type="Proteomes" id="UP001161409"/>
    </source>
</evidence>
<dbReference type="EC" id="2.7.7.77" evidence="8"/>